<protein>
    <submittedName>
        <fullName evidence="1">Transmembrane protein, putative</fullName>
    </submittedName>
</protein>
<accession>G7IUK6</accession>
<reference evidence="2" key="3">
    <citation type="submission" date="2015-04" db="UniProtKB">
        <authorList>
            <consortium name="EnsemblPlants"/>
        </authorList>
    </citation>
    <scope>IDENTIFICATION</scope>
    <source>
        <strain evidence="2">cv. Jemalong A17</strain>
    </source>
</reference>
<proteinExistence type="predicted"/>
<keyword evidence="1" id="KW-0812">Transmembrane</keyword>
<evidence type="ECO:0000313" key="2">
    <source>
        <dbReference type="EnsemblPlants" id="AES67878"/>
    </source>
</evidence>
<keyword evidence="3" id="KW-1185">Reference proteome</keyword>
<sequence>MEVRIDKFNKLLSNPQDMYSNLSFNKLLSNPEDIYNNLQVECHFYYTNLTLVWAGLVYMIEVYSSD</sequence>
<dbReference type="HOGENOM" id="CLU_2834950_0_0_1"/>
<organism evidence="1 3">
    <name type="scientific">Medicago truncatula</name>
    <name type="common">Barrel medic</name>
    <name type="synonym">Medicago tribuloides</name>
    <dbReference type="NCBI Taxonomy" id="3880"/>
    <lineage>
        <taxon>Eukaryota</taxon>
        <taxon>Viridiplantae</taxon>
        <taxon>Streptophyta</taxon>
        <taxon>Embryophyta</taxon>
        <taxon>Tracheophyta</taxon>
        <taxon>Spermatophyta</taxon>
        <taxon>Magnoliopsida</taxon>
        <taxon>eudicotyledons</taxon>
        <taxon>Gunneridae</taxon>
        <taxon>Pentapetalae</taxon>
        <taxon>rosids</taxon>
        <taxon>fabids</taxon>
        <taxon>Fabales</taxon>
        <taxon>Fabaceae</taxon>
        <taxon>Papilionoideae</taxon>
        <taxon>50 kb inversion clade</taxon>
        <taxon>NPAAA clade</taxon>
        <taxon>Hologalegina</taxon>
        <taxon>IRL clade</taxon>
        <taxon>Trifolieae</taxon>
        <taxon>Medicago</taxon>
    </lineage>
</organism>
<name>G7IUK6_MEDTR</name>
<dbReference type="EnsemblPlants" id="AES67878">
    <property type="protein sequence ID" value="AES67878"/>
    <property type="gene ID" value="MTR_2g100330"/>
</dbReference>
<keyword evidence="1" id="KW-0472">Membrane</keyword>
<gene>
    <name evidence="1" type="ordered locus">MTR_2g100330</name>
</gene>
<reference evidence="1 3" key="1">
    <citation type="journal article" date="2011" name="Nature">
        <title>The Medicago genome provides insight into the evolution of rhizobial symbioses.</title>
        <authorList>
            <person name="Young N.D."/>
            <person name="Debelle F."/>
            <person name="Oldroyd G.E."/>
            <person name="Geurts R."/>
            <person name="Cannon S.B."/>
            <person name="Udvardi M.K."/>
            <person name="Benedito V.A."/>
            <person name="Mayer K.F."/>
            <person name="Gouzy J."/>
            <person name="Schoof H."/>
            <person name="Van de Peer Y."/>
            <person name="Proost S."/>
            <person name="Cook D.R."/>
            <person name="Meyers B.C."/>
            <person name="Spannagl M."/>
            <person name="Cheung F."/>
            <person name="De Mita S."/>
            <person name="Krishnakumar V."/>
            <person name="Gundlach H."/>
            <person name="Zhou S."/>
            <person name="Mudge J."/>
            <person name="Bharti A.K."/>
            <person name="Murray J.D."/>
            <person name="Naoumkina M.A."/>
            <person name="Rosen B."/>
            <person name="Silverstein K.A."/>
            <person name="Tang H."/>
            <person name="Rombauts S."/>
            <person name="Zhao P.X."/>
            <person name="Zhou P."/>
            <person name="Barbe V."/>
            <person name="Bardou P."/>
            <person name="Bechner M."/>
            <person name="Bellec A."/>
            <person name="Berger A."/>
            <person name="Berges H."/>
            <person name="Bidwell S."/>
            <person name="Bisseling T."/>
            <person name="Choisne N."/>
            <person name="Couloux A."/>
            <person name="Denny R."/>
            <person name="Deshpande S."/>
            <person name="Dai X."/>
            <person name="Doyle J.J."/>
            <person name="Dudez A.M."/>
            <person name="Farmer A.D."/>
            <person name="Fouteau S."/>
            <person name="Franken C."/>
            <person name="Gibelin C."/>
            <person name="Gish J."/>
            <person name="Goldstein S."/>
            <person name="Gonzalez A.J."/>
            <person name="Green P.J."/>
            <person name="Hallab A."/>
            <person name="Hartog M."/>
            <person name="Hua A."/>
            <person name="Humphray S.J."/>
            <person name="Jeong D.H."/>
            <person name="Jing Y."/>
            <person name="Jocker A."/>
            <person name="Kenton S.M."/>
            <person name="Kim D.J."/>
            <person name="Klee K."/>
            <person name="Lai H."/>
            <person name="Lang C."/>
            <person name="Lin S."/>
            <person name="Macmil S.L."/>
            <person name="Magdelenat G."/>
            <person name="Matthews L."/>
            <person name="McCorrison J."/>
            <person name="Monaghan E.L."/>
            <person name="Mun J.H."/>
            <person name="Najar F.Z."/>
            <person name="Nicholson C."/>
            <person name="Noirot C."/>
            <person name="O'Bleness M."/>
            <person name="Paule C.R."/>
            <person name="Poulain J."/>
            <person name="Prion F."/>
            <person name="Qin B."/>
            <person name="Qu C."/>
            <person name="Retzel E.F."/>
            <person name="Riddle C."/>
            <person name="Sallet E."/>
            <person name="Samain S."/>
            <person name="Samson N."/>
            <person name="Sanders I."/>
            <person name="Saurat O."/>
            <person name="Scarpelli C."/>
            <person name="Schiex T."/>
            <person name="Segurens B."/>
            <person name="Severin A.J."/>
            <person name="Sherrier D.J."/>
            <person name="Shi R."/>
            <person name="Sims S."/>
            <person name="Singer S.R."/>
            <person name="Sinharoy S."/>
            <person name="Sterck L."/>
            <person name="Viollet A."/>
            <person name="Wang B.B."/>
            <person name="Wang K."/>
            <person name="Wang M."/>
            <person name="Wang X."/>
            <person name="Warfsmann J."/>
            <person name="Weissenbach J."/>
            <person name="White D.D."/>
            <person name="White J.D."/>
            <person name="Wiley G.B."/>
            <person name="Wincker P."/>
            <person name="Xing Y."/>
            <person name="Yang L."/>
            <person name="Yao Z."/>
            <person name="Ying F."/>
            <person name="Zhai J."/>
            <person name="Zhou L."/>
            <person name="Zuber A."/>
            <person name="Denarie J."/>
            <person name="Dixon R.A."/>
            <person name="May G.D."/>
            <person name="Schwartz D.C."/>
            <person name="Rogers J."/>
            <person name="Quetier F."/>
            <person name="Town C.D."/>
            <person name="Roe B.A."/>
        </authorList>
    </citation>
    <scope>NUCLEOTIDE SEQUENCE [LARGE SCALE GENOMIC DNA]</scope>
    <source>
        <strain evidence="1">A17</strain>
        <strain evidence="2 3">cv. Jemalong A17</strain>
    </source>
</reference>
<dbReference type="EMBL" id="CM001218">
    <property type="protein sequence ID" value="AES67878.1"/>
    <property type="molecule type" value="Genomic_DNA"/>
</dbReference>
<dbReference type="AlphaFoldDB" id="G7IUK6"/>
<reference evidence="1 3" key="2">
    <citation type="journal article" date="2014" name="BMC Genomics">
        <title>An improved genome release (version Mt4.0) for the model legume Medicago truncatula.</title>
        <authorList>
            <person name="Tang H."/>
            <person name="Krishnakumar V."/>
            <person name="Bidwell S."/>
            <person name="Rosen B."/>
            <person name="Chan A."/>
            <person name="Zhou S."/>
            <person name="Gentzbittel L."/>
            <person name="Childs K.L."/>
            <person name="Yandell M."/>
            <person name="Gundlach H."/>
            <person name="Mayer K.F."/>
            <person name="Schwartz D.C."/>
            <person name="Town C.D."/>
        </authorList>
    </citation>
    <scope>GENOME REANNOTATION</scope>
    <source>
        <strain evidence="2 3">cv. Jemalong A17</strain>
    </source>
</reference>
<evidence type="ECO:0000313" key="3">
    <source>
        <dbReference type="Proteomes" id="UP000002051"/>
    </source>
</evidence>
<evidence type="ECO:0000313" key="1">
    <source>
        <dbReference type="EMBL" id="AES67878.1"/>
    </source>
</evidence>
<dbReference type="PaxDb" id="3880-AES67878"/>
<dbReference type="Proteomes" id="UP000002051">
    <property type="component" value="Chromosome 2"/>
</dbReference>